<evidence type="ECO:0000256" key="11">
    <source>
        <dbReference type="ARBA" id="ARBA00023146"/>
    </source>
</evidence>
<dbReference type="PRINTS" id="PR01047">
    <property type="entry name" value="TRNASYNTHTHR"/>
</dbReference>
<proteinExistence type="inferred from homology"/>
<feature type="binding site" evidence="13">
    <location>
        <position position="513"/>
    </location>
    <ligand>
        <name>Zn(2+)</name>
        <dbReference type="ChEBI" id="CHEBI:29105"/>
        <note>catalytic</note>
    </ligand>
</feature>
<dbReference type="FunFam" id="3.30.980.10:FF:000005">
    <property type="entry name" value="Threonyl-tRNA synthetase, mitochondrial"/>
    <property type="match status" value="1"/>
</dbReference>
<dbReference type="PROSITE" id="PS50862">
    <property type="entry name" value="AA_TRNA_LIGASE_II"/>
    <property type="match status" value="1"/>
</dbReference>
<evidence type="ECO:0000256" key="3">
    <source>
        <dbReference type="ARBA" id="ARBA00022555"/>
    </source>
</evidence>
<keyword evidence="8 13" id="KW-0067">ATP-binding</keyword>
<dbReference type="InterPro" id="IPR004154">
    <property type="entry name" value="Anticodon-bd"/>
</dbReference>
<keyword evidence="4 13" id="KW-0436">Ligase</keyword>
<dbReference type="InterPro" id="IPR012675">
    <property type="entry name" value="Beta-grasp_dom_sf"/>
</dbReference>
<dbReference type="InterPro" id="IPR012947">
    <property type="entry name" value="tRNA_SAD"/>
</dbReference>
<dbReference type="GO" id="GO:0000049">
    <property type="term" value="F:tRNA binding"/>
    <property type="evidence" value="ECO:0007669"/>
    <property type="project" value="UniProtKB-KW"/>
</dbReference>
<keyword evidence="6 13" id="KW-0547">Nucleotide-binding</keyword>
<organism evidence="16 17">
    <name type="scientific">Bacillus thuringiensis</name>
    <dbReference type="NCBI Taxonomy" id="1428"/>
    <lineage>
        <taxon>Bacteria</taxon>
        <taxon>Bacillati</taxon>
        <taxon>Bacillota</taxon>
        <taxon>Bacilli</taxon>
        <taxon>Bacillales</taxon>
        <taxon>Bacillaceae</taxon>
        <taxon>Bacillus</taxon>
        <taxon>Bacillus cereus group</taxon>
    </lineage>
</organism>
<dbReference type="Proteomes" id="UP000092743">
    <property type="component" value="Chromosome"/>
</dbReference>
<dbReference type="Pfam" id="PF00587">
    <property type="entry name" value="tRNA-synt_2b"/>
    <property type="match status" value="1"/>
</dbReference>
<keyword evidence="9 13" id="KW-0694">RNA-binding</keyword>
<evidence type="ECO:0000313" key="16">
    <source>
        <dbReference type="EMBL" id="ANS47914.1"/>
    </source>
</evidence>
<evidence type="ECO:0000256" key="12">
    <source>
        <dbReference type="ARBA" id="ARBA00049515"/>
    </source>
</evidence>
<dbReference type="GO" id="GO:0046872">
    <property type="term" value="F:metal ion binding"/>
    <property type="evidence" value="ECO:0007669"/>
    <property type="project" value="UniProtKB-KW"/>
</dbReference>
<comment type="similarity">
    <text evidence="1 13">Belongs to the class-II aminoacyl-tRNA synthetase family.</text>
</comment>
<dbReference type="PANTHER" id="PTHR11451:SF44">
    <property type="entry name" value="THREONINE--TRNA LIGASE, CHLOROPLASTIC_MITOCHONDRIAL 2"/>
    <property type="match status" value="1"/>
</dbReference>
<dbReference type="Pfam" id="PF02824">
    <property type="entry name" value="TGS"/>
    <property type="match status" value="1"/>
</dbReference>
<feature type="binding site" evidence="13">
    <location>
        <position position="388"/>
    </location>
    <ligand>
        <name>Zn(2+)</name>
        <dbReference type="ChEBI" id="CHEBI:29105"/>
        <note>catalytic</note>
    </ligand>
</feature>
<evidence type="ECO:0000259" key="14">
    <source>
        <dbReference type="PROSITE" id="PS50862"/>
    </source>
</evidence>
<sequence length="640" mass="73584">MKEQMIEIKFPDGSVKEFGKGITLEEIAGSISSSLKKKAVAGKVNDGLYDLRRNIEENAEVEIITIDSNEGVEIARHSAAHILAQSVKRMYGDINLGVGPVIENGFYYDMDFPSSVNVEDLRKIEKGMKKIINENIKIERVEVSREEAAKLFQEMNNRLKLELLEAIPSGESVTLYKQGEFVDLCRGPHLPSTGYLKAFQLTHVSGAYWRGDSNNQVLQRIYGVAFSSQKELEEYLHFVEEAAKRNHRKLGNELELFMFSEEAPGMPFYLPKGQMIRNELEAFLREIQKEYNYQEVRTPFMMNQEVWEKSGHWGHYKDNMYFSEVDNKSFALKPMNCPGHMLMFKNKLHSYRELPIRMCEFGQVHRHEFSGALNGLLRVRTFCQDDAHLFVTPKQIEDEIKSVMAQIDYVYKTFGFEYEVELSTRPEDSMGDDKLWEQAEAALENVLQSLNYKYRLNEGDGAFYGPKIDFHIKDALNRSHQCGTIQLDFQMPEKFDLNYIDENNDKKRPVVIHRAVLGSLDRFLAILIEHFGGAFPAWVAPVQVKVIPVSNAVHEQYANEITLKLAQAGVRVEQDARDEKLGYKIREAQMQKVPYVLVIGDKEMENGAVNVRKYGEEKSEVVALDVFVASIEEEIKNRKY</sequence>
<dbReference type="CDD" id="cd00771">
    <property type="entry name" value="ThrRS_core"/>
    <property type="match status" value="1"/>
</dbReference>
<dbReference type="NCBIfam" id="TIGR00418">
    <property type="entry name" value="thrS"/>
    <property type="match status" value="1"/>
</dbReference>
<dbReference type="InterPro" id="IPR004095">
    <property type="entry name" value="TGS"/>
</dbReference>
<evidence type="ECO:0000313" key="17">
    <source>
        <dbReference type="Proteomes" id="UP000092743"/>
    </source>
</evidence>
<dbReference type="SUPFAM" id="SSF52954">
    <property type="entry name" value="Class II aaRS ABD-related"/>
    <property type="match status" value="1"/>
</dbReference>
<dbReference type="SUPFAM" id="SSF81271">
    <property type="entry name" value="TGS-like"/>
    <property type="match status" value="1"/>
</dbReference>
<dbReference type="FunFam" id="3.30.930.10:FF:000002">
    <property type="entry name" value="Threonine--tRNA ligase"/>
    <property type="match status" value="1"/>
</dbReference>
<keyword evidence="10 13" id="KW-0648">Protein biosynthesis</keyword>
<dbReference type="Gene3D" id="3.30.980.10">
    <property type="entry name" value="Threonyl-trna Synthetase, Chain A, domain 2"/>
    <property type="match status" value="1"/>
</dbReference>
<dbReference type="PROSITE" id="PS51880">
    <property type="entry name" value="TGS"/>
    <property type="match status" value="1"/>
</dbReference>
<evidence type="ECO:0000256" key="10">
    <source>
        <dbReference type="ARBA" id="ARBA00022917"/>
    </source>
</evidence>
<keyword evidence="2 13" id="KW-0963">Cytoplasm</keyword>
<dbReference type="FunFam" id="3.10.20.30:FF:000005">
    <property type="entry name" value="Threonine--tRNA ligase"/>
    <property type="match status" value="1"/>
</dbReference>
<name>A0A9W3SAI0_BACTU</name>
<dbReference type="SUPFAM" id="SSF55681">
    <property type="entry name" value="Class II aaRS and biotin synthetases"/>
    <property type="match status" value="1"/>
</dbReference>
<comment type="caution">
    <text evidence="13">Lacks conserved residue(s) required for the propagation of feature annotation.</text>
</comment>
<dbReference type="GO" id="GO:0140096">
    <property type="term" value="F:catalytic activity, acting on a protein"/>
    <property type="evidence" value="ECO:0007669"/>
    <property type="project" value="UniProtKB-ARBA"/>
</dbReference>
<keyword evidence="3 13" id="KW-0820">tRNA-binding</keyword>
<dbReference type="InterPro" id="IPR047246">
    <property type="entry name" value="ThrRS_anticodon"/>
</dbReference>
<dbReference type="InterPro" id="IPR033728">
    <property type="entry name" value="ThrRS_core"/>
</dbReference>
<dbReference type="Gene3D" id="3.40.50.800">
    <property type="entry name" value="Anticodon-binding domain"/>
    <property type="match status" value="1"/>
</dbReference>
<dbReference type="InterPro" id="IPR002320">
    <property type="entry name" value="Thr-tRNA-ligase_IIa"/>
</dbReference>
<dbReference type="EC" id="6.1.1.3" evidence="13"/>
<dbReference type="InterPro" id="IPR012676">
    <property type="entry name" value="TGS-like"/>
</dbReference>
<keyword evidence="5 13" id="KW-0479">Metal-binding</keyword>
<evidence type="ECO:0000259" key="15">
    <source>
        <dbReference type="PROSITE" id="PS51880"/>
    </source>
</evidence>
<dbReference type="FunFam" id="3.40.50.800:FF:000001">
    <property type="entry name" value="Threonine--tRNA ligase"/>
    <property type="match status" value="1"/>
</dbReference>
<dbReference type="SMART" id="SM00863">
    <property type="entry name" value="tRNA_SAD"/>
    <property type="match status" value="1"/>
</dbReference>
<dbReference type="GO" id="GO:0006435">
    <property type="term" value="P:threonyl-tRNA aminoacylation"/>
    <property type="evidence" value="ECO:0007669"/>
    <property type="project" value="UniProtKB-UniRule"/>
</dbReference>
<protein>
    <recommendedName>
        <fullName evidence="13">Threonine--tRNA ligase</fullName>
        <ecNumber evidence="13">6.1.1.3</ecNumber>
    </recommendedName>
    <alternativeName>
        <fullName evidence="13">Threonyl-tRNA synthetase</fullName>
        <shortName evidence="13">ThrRS</shortName>
    </alternativeName>
</protein>
<dbReference type="GO" id="GO:0016740">
    <property type="term" value="F:transferase activity"/>
    <property type="evidence" value="ECO:0007669"/>
    <property type="project" value="UniProtKB-ARBA"/>
</dbReference>
<keyword evidence="7 13" id="KW-0862">Zinc</keyword>
<reference evidence="16 17" key="1">
    <citation type="submission" date="2016-04" db="EMBL/GenBank/DDBJ databases">
        <title>High quality genome of the nematocidal Bacillus thuringiensis MYBT18246.</title>
        <authorList>
            <person name="Hollensteiner J."/>
            <person name="Poehlein A."/>
            <person name="Sproeer C."/>
            <person name="Bunk B."/>
            <person name="Rosenstiel P."/>
            <person name="Schulenburg H."/>
            <person name="Liesegang H."/>
        </authorList>
    </citation>
    <scope>NUCLEOTIDE SEQUENCE [LARGE SCALE GENOMIC DNA]</scope>
    <source>
        <strain evidence="16 17">MYBT18246</strain>
    </source>
</reference>
<dbReference type="InterPro" id="IPR002314">
    <property type="entry name" value="aa-tRNA-synt_IIb"/>
</dbReference>
<dbReference type="RefSeq" id="WP_065483484.1">
    <property type="nucleotide sequence ID" value="NZ_CP015350.1"/>
</dbReference>
<comment type="subunit">
    <text evidence="13">Homodimer.</text>
</comment>
<comment type="subcellular location">
    <subcellularLocation>
        <location evidence="13">Cytoplasm</location>
    </subcellularLocation>
</comment>
<dbReference type="GO" id="GO:0005524">
    <property type="term" value="F:ATP binding"/>
    <property type="evidence" value="ECO:0007669"/>
    <property type="project" value="UniProtKB-UniRule"/>
</dbReference>
<dbReference type="SUPFAM" id="SSF55186">
    <property type="entry name" value="ThrRS/AlaRS common domain"/>
    <property type="match status" value="1"/>
</dbReference>
<dbReference type="GO" id="GO:0005737">
    <property type="term" value="C:cytoplasm"/>
    <property type="evidence" value="ECO:0007669"/>
    <property type="project" value="UniProtKB-SubCell"/>
</dbReference>
<dbReference type="Gene3D" id="3.30.930.10">
    <property type="entry name" value="Bira Bifunctional Protein, Domain 2"/>
    <property type="match status" value="1"/>
</dbReference>
<evidence type="ECO:0000256" key="2">
    <source>
        <dbReference type="ARBA" id="ARBA00022490"/>
    </source>
</evidence>
<feature type="domain" description="Aminoacyl-transfer RNA synthetases class-II family profile" evidence="14">
    <location>
        <begin position="271"/>
        <end position="536"/>
    </location>
</feature>
<comment type="cofactor">
    <cofactor evidence="13">
        <name>Zn(2+)</name>
        <dbReference type="ChEBI" id="CHEBI:29105"/>
    </cofactor>
    <text evidence="13">Binds 1 zinc ion per subunit.</text>
</comment>
<accession>A0A9W3SAI0</accession>
<evidence type="ECO:0000256" key="9">
    <source>
        <dbReference type="ARBA" id="ARBA00022884"/>
    </source>
</evidence>
<dbReference type="HAMAP" id="MF_00184">
    <property type="entry name" value="Thr_tRNA_synth"/>
    <property type="match status" value="1"/>
</dbReference>
<evidence type="ECO:0000256" key="6">
    <source>
        <dbReference type="ARBA" id="ARBA00022741"/>
    </source>
</evidence>
<keyword evidence="11 13" id="KW-0030">Aminoacyl-tRNA synthetase</keyword>
<evidence type="ECO:0000256" key="5">
    <source>
        <dbReference type="ARBA" id="ARBA00022723"/>
    </source>
</evidence>
<dbReference type="GO" id="GO:0004829">
    <property type="term" value="F:threonine-tRNA ligase activity"/>
    <property type="evidence" value="ECO:0007669"/>
    <property type="project" value="UniProtKB-UniRule"/>
</dbReference>
<dbReference type="CDD" id="cd01667">
    <property type="entry name" value="TGS_ThrRS"/>
    <property type="match status" value="1"/>
</dbReference>
<dbReference type="InterPro" id="IPR036621">
    <property type="entry name" value="Anticodon-bd_dom_sf"/>
</dbReference>
<dbReference type="AlphaFoldDB" id="A0A9W3SAI0"/>
<dbReference type="InterPro" id="IPR045864">
    <property type="entry name" value="aa-tRNA-synth_II/BPL/LPL"/>
</dbReference>
<dbReference type="InterPro" id="IPR006195">
    <property type="entry name" value="aa-tRNA-synth_II"/>
</dbReference>
<dbReference type="Gene3D" id="3.10.20.30">
    <property type="match status" value="1"/>
</dbReference>
<dbReference type="CDD" id="cd00860">
    <property type="entry name" value="ThrRS_anticodon"/>
    <property type="match status" value="1"/>
</dbReference>
<evidence type="ECO:0000256" key="13">
    <source>
        <dbReference type="HAMAP-Rule" id="MF_00184"/>
    </source>
</evidence>
<evidence type="ECO:0000256" key="8">
    <source>
        <dbReference type="ARBA" id="ARBA00022840"/>
    </source>
</evidence>
<gene>
    <name evidence="16" type="primary">thrZ</name>
    <name evidence="13" type="synonym">thrS</name>
    <name evidence="16" type="ORF">BT246_25460</name>
</gene>
<dbReference type="Gene3D" id="3.30.54.20">
    <property type="match status" value="1"/>
</dbReference>
<feature type="binding site" evidence="13">
    <location>
        <position position="337"/>
    </location>
    <ligand>
        <name>Zn(2+)</name>
        <dbReference type="ChEBI" id="CHEBI:29105"/>
        <note>catalytic</note>
    </ligand>
</feature>
<dbReference type="EMBL" id="CP015350">
    <property type="protein sequence ID" value="ANS47914.1"/>
    <property type="molecule type" value="Genomic_DNA"/>
</dbReference>
<evidence type="ECO:0000256" key="1">
    <source>
        <dbReference type="ARBA" id="ARBA00008226"/>
    </source>
</evidence>
<evidence type="ECO:0000256" key="7">
    <source>
        <dbReference type="ARBA" id="ARBA00022833"/>
    </source>
</evidence>
<feature type="domain" description="TGS" evidence="15">
    <location>
        <begin position="4"/>
        <end position="65"/>
    </location>
</feature>
<dbReference type="Pfam" id="PF03129">
    <property type="entry name" value="HGTP_anticodon"/>
    <property type="match status" value="1"/>
</dbReference>
<dbReference type="InterPro" id="IPR018163">
    <property type="entry name" value="Thr/Ala-tRNA-synth_IIc_edit"/>
</dbReference>
<comment type="catalytic activity">
    <reaction evidence="12 13">
        <text>tRNA(Thr) + L-threonine + ATP = L-threonyl-tRNA(Thr) + AMP + diphosphate + H(+)</text>
        <dbReference type="Rhea" id="RHEA:24624"/>
        <dbReference type="Rhea" id="RHEA-COMP:9670"/>
        <dbReference type="Rhea" id="RHEA-COMP:9704"/>
        <dbReference type="ChEBI" id="CHEBI:15378"/>
        <dbReference type="ChEBI" id="CHEBI:30616"/>
        <dbReference type="ChEBI" id="CHEBI:33019"/>
        <dbReference type="ChEBI" id="CHEBI:57926"/>
        <dbReference type="ChEBI" id="CHEBI:78442"/>
        <dbReference type="ChEBI" id="CHEBI:78534"/>
        <dbReference type="ChEBI" id="CHEBI:456215"/>
        <dbReference type="EC" id="6.1.1.3"/>
    </reaction>
</comment>
<dbReference type="Pfam" id="PF07973">
    <property type="entry name" value="tRNA_SAD"/>
    <property type="match status" value="1"/>
</dbReference>
<dbReference type="FunFam" id="3.30.54.20:FF:000002">
    <property type="entry name" value="Threonine--tRNA ligase"/>
    <property type="match status" value="1"/>
</dbReference>
<evidence type="ECO:0000256" key="4">
    <source>
        <dbReference type="ARBA" id="ARBA00022598"/>
    </source>
</evidence>
<dbReference type="PANTHER" id="PTHR11451">
    <property type="entry name" value="THREONINE-TRNA LIGASE"/>
    <property type="match status" value="1"/>
</dbReference>